<evidence type="ECO:0000259" key="7">
    <source>
        <dbReference type="PROSITE" id="PS50255"/>
    </source>
</evidence>
<evidence type="ECO:0000256" key="5">
    <source>
        <dbReference type="ARBA" id="ARBA00023004"/>
    </source>
</evidence>
<keyword evidence="5" id="KW-0408">Iron</keyword>
<dbReference type="STRING" id="1445577.A0A010QU90"/>
<dbReference type="InterPro" id="IPR013785">
    <property type="entry name" value="Aldolase_TIM"/>
</dbReference>
<feature type="domain" description="FMN hydroxy acid dehydrogenase" evidence="8">
    <location>
        <begin position="163"/>
        <end position="521"/>
    </location>
</feature>
<dbReference type="Gene3D" id="3.20.20.70">
    <property type="entry name" value="Aldolase class I"/>
    <property type="match status" value="1"/>
</dbReference>
<sequence length="531" mass="57628">MFDIVSLSRGGRTKLGLHDGSVPTCQGGSSRDVENVEFAQAINAISLTPCFVALTLYSSVIVTMVVSGTEVAKNNTKDSCWVVVHGQVWDVTDFLDEHPGGAKLIIKCAGRDATEDYDSIHNPDLITETLSPDRCLGPVDPATLPEPQDASSNAPEKQKPAFPHLGAIINADDFEKVAEKYLSPMGWAYYYSGAEDERSLDDSRRIFRKLALRPRILRNVDSISTSTNILGLPSSLPFYISPTGQAKYAHPEAETILSKAAGKEGILYCMPTKPSASIESIFGARVNEAQPLFFQLYVDRNREKAQATIRKAERLGAKAIFVTVDSPVIGKRERDERLTVGDEPLSEPSGVAKTTASGLLNAGLTWADLTWIRDTTSLPIVIKGIQSVEDAVIAHEHGVDGIVLSNHGGRSQDTAQAPMLTLLEIRKYAPHLLSQETRVKFQVFVDGGIRRGTDVLKAVALGATAVGIGRPFLYSMTAAYGEAGVRRLVQILRHELQTNMALAGATSVEEIVTEMVNSERAEKEVTGRVKL</sequence>
<dbReference type="InterPro" id="IPR036400">
    <property type="entry name" value="Cyt_B5-like_heme/steroid_sf"/>
</dbReference>
<dbReference type="InterPro" id="IPR001199">
    <property type="entry name" value="Cyt_B5-like_heme/steroid-bd"/>
</dbReference>
<evidence type="ECO:0000256" key="1">
    <source>
        <dbReference type="ARBA" id="ARBA00001917"/>
    </source>
</evidence>
<dbReference type="eggNOG" id="KOG0537">
    <property type="taxonomic scope" value="Eukaryota"/>
</dbReference>
<dbReference type="PROSITE" id="PS00191">
    <property type="entry name" value="CYTOCHROME_B5_1"/>
    <property type="match status" value="1"/>
</dbReference>
<dbReference type="CDD" id="cd02922">
    <property type="entry name" value="FCB2_FMN"/>
    <property type="match status" value="1"/>
</dbReference>
<dbReference type="OrthoDB" id="1925334at2759"/>
<dbReference type="GO" id="GO:0016491">
    <property type="term" value="F:oxidoreductase activity"/>
    <property type="evidence" value="ECO:0007669"/>
    <property type="project" value="UniProtKB-KW"/>
</dbReference>
<dbReference type="InterPro" id="IPR018506">
    <property type="entry name" value="Cyt_B5_heme-BS"/>
</dbReference>
<proteinExistence type="predicted"/>
<dbReference type="Pfam" id="PF00173">
    <property type="entry name" value="Cyt-b5"/>
    <property type="match status" value="1"/>
</dbReference>
<evidence type="ECO:0000313" key="10">
    <source>
        <dbReference type="Proteomes" id="UP000020467"/>
    </source>
</evidence>
<dbReference type="PANTHER" id="PTHR10578">
    <property type="entry name" value="S -2-HYDROXY-ACID OXIDASE-RELATED"/>
    <property type="match status" value="1"/>
</dbReference>
<keyword evidence="3" id="KW-0479">Metal-binding</keyword>
<dbReference type="eggNOG" id="KOG0538">
    <property type="taxonomic scope" value="Eukaryota"/>
</dbReference>
<dbReference type="SUPFAM" id="SSF51395">
    <property type="entry name" value="FMN-linked oxidoreductases"/>
    <property type="match status" value="1"/>
</dbReference>
<dbReference type="GO" id="GO:0020037">
    <property type="term" value="F:heme binding"/>
    <property type="evidence" value="ECO:0007669"/>
    <property type="project" value="InterPro"/>
</dbReference>
<dbReference type="Proteomes" id="UP000020467">
    <property type="component" value="Unassembled WGS sequence"/>
</dbReference>
<dbReference type="EMBL" id="JARH01000222">
    <property type="protein sequence ID" value="EXF83767.1"/>
    <property type="molecule type" value="Genomic_DNA"/>
</dbReference>
<dbReference type="AlphaFoldDB" id="A0A010QU90"/>
<reference evidence="9 10" key="1">
    <citation type="submission" date="2014-02" db="EMBL/GenBank/DDBJ databases">
        <title>The genome sequence of Colletotrichum fioriniae PJ7.</title>
        <authorList>
            <person name="Baroncelli R."/>
            <person name="Thon M.R."/>
        </authorList>
    </citation>
    <scope>NUCLEOTIDE SEQUENCE [LARGE SCALE GENOMIC DNA]</scope>
    <source>
        <strain evidence="9 10">PJ7</strain>
    </source>
</reference>
<dbReference type="GO" id="GO:0046872">
    <property type="term" value="F:metal ion binding"/>
    <property type="evidence" value="ECO:0007669"/>
    <property type="project" value="UniProtKB-KW"/>
</dbReference>
<evidence type="ECO:0000256" key="2">
    <source>
        <dbReference type="ARBA" id="ARBA00022617"/>
    </source>
</evidence>
<dbReference type="SUPFAM" id="SSF55856">
    <property type="entry name" value="Cytochrome b5-like heme/steroid binding domain"/>
    <property type="match status" value="1"/>
</dbReference>
<dbReference type="Pfam" id="PF01070">
    <property type="entry name" value="FMN_dh"/>
    <property type="match status" value="1"/>
</dbReference>
<dbReference type="InterPro" id="IPR037458">
    <property type="entry name" value="L-MDH/L-LDH_FMN-bd"/>
</dbReference>
<accession>A0A010QU90</accession>
<comment type="cofactor">
    <cofactor evidence="1">
        <name>FMN</name>
        <dbReference type="ChEBI" id="CHEBI:58210"/>
    </cofactor>
</comment>
<evidence type="ECO:0000313" key="9">
    <source>
        <dbReference type="EMBL" id="EXF83767.1"/>
    </source>
</evidence>
<keyword evidence="10" id="KW-1185">Reference proteome</keyword>
<keyword evidence="2" id="KW-0349">Heme</keyword>
<dbReference type="PROSITE" id="PS51349">
    <property type="entry name" value="FMN_HYDROXY_ACID_DH_2"/>
    <property type="match status" value="1"/>
</dbReference>
<gene>
    <name evidence="9" type="ORF">CFIO01_01494</name>
</gene>
<dbReference type="PROSITE" id="PS50255">
    <property type="entry name" value="CYTOCHROME_B5_2"/>
    <property type="match status" value="1"/>
</dbReference>
<name>A0A010QU90_9PEZI</name>
<keyword evidence="4" id="KW-0560">Oxidoreductase</keyword>
<dbReference type="KEGG" id="cfj:CFIO01_01494"/>
<feature type="region of interest" description="Disordered" evidence="6">
    <location>
        <begin position="136"/>
        <end position="158"/>
    </location>
</feature>
<dbReference type="Gene3D" id="3.10.120.10">
    <property type="entry name" value="Cytochrome b5-like heme/steroid binding domain"/>
    <property type="match status" value="1"/>
</dbReference>
<evidence type="ECO:0000256" key="4">
    <source>
        <dbReference type="ARBA" id="ARBA00023002"/>
    </source>
</evidence>
<evidence type="ECO:0000256" key="3">
    <source>
        <dbReference type="ARBA" id="ARBA00022723"/>
    </source>
</evidence>
<dbReference type="FunFam" id="3.10.120.10:FF:000009">
    <property type="entry name" value="Cytochrome b2, mitochondrial, putative"/>
    <property type="match status" value="1"/>
</dbReference>
<dbReference type="PANTHER" id="PTHR10578:SF104">
    <property type="entry name" value="CYTOCHROME B2, MITOCHONDRIAL-RELATED"/>
    <property type="match status" value="1"/>
</dbReference>
<evidence type="ECO:0000256" key="6">
    <source>
        <dbReference type="SAM" id="MobiDB-lite"/>
    </source>
</evidence>
<dbReference type="SMART" id="SM01117">
    <property type="entry name" value="Cyt-b5"/>
    <property type="match status" value="1"/>
</dbReference>
<protein>
    <submittedName>
        <fullName evidence="9">Glycolate oxidase</fullName>
    </submittedName>
</protein>
<comment type="caution">
    <text evidence="9">The sequence shown here is derived from an EMBL/GenBank/DDBJ whole genome shotgun (WGS) entry which is preliminary data.</text>
</comment>
<dbReference type="InterPro" id="IPR000262">
    <property type="entry name" value="FMN-dep_DH"/>
</dbReference>
<organism evidence="9 10">
    <name type="scientific">Colletotrichum fioriniae PJ7</name>
    <dbReference type="NCBI Taxonomy" id="1445577"/>
    <lineage>
        <taxon>Eukaryota</taxon>
        <taxon>Fungi</taxon>
        <taxon>Dikarya</taxon>
        <taxon>Ascomycota</taxon>
        <taxon>Pezizomycotina</taxon>
        <taxon>Sordariomycetes</taxon>
        <taxon>Hypocreomycetidae</taxon>
        <taxon>Glomerellales</taxon>
        <taxon>Glomerellaceae</taxon>
        <taxon>Colletotrichum</taxon>
        <taxon>Colletotrichum acutatum species complex</taxon>
    </lineage>
</organism>
<feature type="domain" description="Cytochrome b5 heme-binding" evidence="7">
    <location>
        <begin position="63"/>
        <end position="140"/>
    </location>
</feature>
<dbReference type="PRINTS" id="PR00363">
    <property type="entry name" value="CYTOCHROMEB5"/>
</dbReference>
<dbReference type="HOGENOM" id="CLU_020639_1_1_1"/>
<dbReference type="InterPro" id="IPR037396">
    <property type="entry name" value="FMN_HAD"/>
</dbReference>
<evidence type="ECO:0000259" key="8">
    <source>
        <dbReference type="PROSITE" id="PS51349"/>
    </source>
</evidence>